<comment type="caution">
    <text evidence="13">The sequence shown here is derived from an EMBL/GenBank/DDBJ whole genome shotgun (WGS) entry which is preliminary data.</text>
</comment>
<dbReference type="InterPro" id="IPR037682">
    <property type="entry name" value="TonB_C"/>
</dbReference>
<comment type="similarity">
    <text evidence="2">Belongs to the TonB family.</text>
</comment>
<dbReference type="AlphaFoldDB" id="A0A9X3YGR3"/>
<dbReference type="NCBIfam" id="TIGR01352">
    <property type="entry name" value="tonB_Cterm"/>
    <property type="match status" value="1"/>
</dbReference>
<evidence type="ECO:0000256" key="8">
    <source>
        <dbReference type="ARBA" id="ARBA00022989"/>
    </source>
</evidence>
<evidence type="ECO:0000256" key="10">
    <source>
        <dbReference type="SAM" id="MobiDB-lite"/>
    </source>
</evidence>
<evidence type="ECO:0000256" key="4">
    <source>
        <dbReference type="ARBA" id="ARBA00022475"/>
    </source>
</evidence>
<feature type="domain" description="TonB C-terminal" evidence="12">
    <location>
        <begin position="187"/>
        <end position="283"/>
    </location>
</feature>
<keyword evidence="4" id="KW-1003">Cell membrane</keyword>
<keyword evidence="9 11" id="KW-0472">Membrane</keyword>
<dbReference type="SUPFAM" id="SSF74653">
    <property type="entry name" value="TolA/TonB C-terminal domain"/>
    <property type="match status" value="1"/>
</dbReference>
<evidence type="ECO:0000256" key="1">
    <source>
        <dbReference type="ARBA" id="ARBA00004383"/>
    </source>
</evidence>
<keyword evidence="14" id="KW-1185">Reference proteome</keyword>
<evidence type="ECO:0000313" key="14">
    <source>
        <dbReference type="Proteomes" id="UP001139971"/>
    </source>
</evidence>
<evidence type="ECO:0000259" key="12">
    <source>
        <dbReference type="PROSITE" id="PS52015"/>
    </source>
</evidence>
<evidence type="ECO:0000256" key="5">
    <source>
        <dbReference type="ARBA" id="ARBA00022519"/>
    </source>
</evidence>
<dbReference type="RefSeq" id="WP_263543607.1">
    <property type="nucleotide sequence ID" value="NZ_JAOVZO020000001.1"/>
</dbReference>
<keyword evidence="6 11" id="KW-0812">Transmembrane</keyword>
<dbReference type="Gene3D" id="3.30.1150.10">
    <property type="match status" value="1"/>
</dbReference>
<gene>
    <name evidence="13" type="ORF">OD750_002305</name>
</gene>
<dbReference type="InterPro" id="IPR006260">
    <property type="entry name" value="TonB/TolA_C"/>
</dbReference>
<dbReference type="InterPro" id="IPR051045">
    <property type="entry name" value="TonB-dependent_transducer"/>
</dbReference>
<proteinExistence type="inferred from homology"/>
<dbReference type="EMBL" id="JAOVZO020000001">
    <property type="protein sequence ID" value="MDC8011374.1"/>
    <property type="molecule type" value="Genomic_DNA"/>
</dbReference>
<organism evidence="13 14">
    <name type="scientific">Tahibacter soli</name>
    <dbReference type="NCBI Taxonomy" id="2983605"/>
    <lineage>
        <taxon>Bacteria</taxon>
        <taxon>Pseudomonadati</taxon>
        <taxon>Pseudomonadota</taxon>
        <taxon>Gammaproteobacteria</taxon>
        <taxon>Lysobacterales</taxon>
        <taxon>Rhodanobacteraceae</taxon>
        <taxon>Tahibacter</taxon>
    </lineage>
</organism>
<reference evidence="13" key="1">
    <citation type="submission" date="2023-02" db="EMBL/GenBank/DDBJ databases">
        <title>Tahibacter soli sp. nov. isolated from soil.</title>
        <authorList>
            <person name="Baek J.H."/>
            <person name="Lee J.K."/>
            <person name="Choi D.G."/>
            <person name="Jeon C.O."/>
        </authorList>
    </citation>
    <scope>NUCLEOTIDE SEQUENCE</scope>
    <source>
        <strain evidence="13">BL</strain>
    </source>
</reference>
<dbReference type="GO" id="GO:0015031">
    <property type="term" value="P:protein transport"/>
    <property type="evidence" value="ECO:0007669"/>
    <property type="project" value="UniProtKB-KW"/>
</dbReference>
<comment type="subcellular location">
    <subcellularLocation>
        <location evidence="1">Cell inner membrane</location>
        <topology evidence="1">Single-pass membrane protein</topology>
        <orientation evidence="1">Periplasmic side</orientation>
    </subcellularLocation>
</comment>
<dbReference type="Proteomes" id="UP001139971">
    <property type="component" value="Unassembled WGS sequence"/>
</dbReference>
<keyword evidence="8 11" id="KW-1133">Transmembrane helix</keyword>
<evidence type="ECO:0000256" key="3">
    <source>
        <dbReference type="ARBA" id="ARBA00022448"/>
    </source>
</evidence>
<evidence type="ECO:0000313" key="13">
    <source>
        <dbReference type="EMBL" id="MDC8011374.1"/>
    </source>
</evidence>
<feature type="compositionally biased region" description="Polar residues" evidence="10">
    <location>
        <begin position="113"/>
        <end position="125"/>
    </location>
</feature>
<sequence>MSNQVSTADRFGVTLLFSLIAHAIVILGVSFTFATPAARLPSLDVILVQSANAQKPEKADFLAQANNAGGGESDQARRPTQQLSSPLPKPTPGLAPKPIEAGAPTPTPPSRTEVLTQRNGDFTVSTEKETPEQRETDLPQAQELAERRIEMAKLAQEVQNRNEAYAKRPKKKFISANTQEYEYASYLAAWAARVTRVGNLNYPDEARRQQLRGNVILTVTLNKDGSVQRMDIIEGSGHKVLDDAVQRIVQLAVPFPPIPKTAEEIDELHITRTWIFGPGDILDSR</sequence>
<keyword evidence="3" id="KW-0813">Transport</keyword>
<dbReference type="PROSITE" id="PS52015">
    <property type="entry name" value="TONB_CTD"/>
    <property type="match status" value="1"/>
</dbReference>
<dbReference type="GO" id="GO:0098797">
    <property type="term" value="C:plasma membrane protein complex"/>
    <property type="evidence" value="ECO:0007669"/>
    <property type="project" value="TreeGrafter"/>
</dbReference>
<keyword evidence="7" id="KW-0653">Protein transport</keyword>
<protein>
    <submittedName>
        <fullName evidence="13">Energy transducer TonB</fullName>
    </submittedName>
</protein>
<accession>A0A9X3YGR3</accession>
<keyword evidence="5" id="KW-0997">Cell inner membrane</keyword>
<evidence type="ECO:0000256" key="7">
    <source>
        <dbReference type="ARBA" id="ARBA00022927"/>
    </source>
</evidence>
<feature type="region of interest" description="Disordered" evidence="10">
    <location>
        <begin position="65"/>
        <end position="139"/>
    </location>
</feature>
<dbReference type="PANTHER" id="PTHR33446:SF11">
    <property type="entry name" value="TONB3"/>
    <property type="match status" value="1"/>
</dbReference>
<name>A0A9X3YGR3_9GAMM</name>
<dbReference type="Pfam" id="PF03544">
    <property type="entry name" value="TonB_C"/>
    <property type="match status" value="1"/>
</dbReference>
<dbReference type="GO" id="GO:0031992">
    <property type="term" value="F:energy transducer activity"/>
    <property type="evidence" value="ECO:0007669"/>
    <property type="project" value="TreeGrafter"/>
</dbReference>
<feature type="transmembrane region" description="Helical" evidence="11">
    <location>
        <begin position="12"/>
        <end position="34"/>
    </location>
</feature>
<evidence type="ECO:0000256" key="6">
    <source>
        <dbReference type="ARBA" id="ARBA00022692"/>
    </source>
</evidence>
<evidence type="ECO:0000256" key="2">
    <source>
        <dbReference type="ARBA" id="ARBA00006555"/>
    </source>
</evidence>
<evidence type="ECO:0000256" key="11">
    <source>
        <dbReference type="SAM" id="Phobius"/>
    </source>
</evidence>
<feature type="compositionally biased region" description="Basic and acidic residues" evidence="10">
    <location>
        <begin position="126"/>
        <end position="137"/>
    </location>
</feature>
<dbReference type="PANTHER" id="PTHR33446">
    <property type="entry name" value="PROTEIN TONB-RELATED"/>
    <property type="match status" value="1"/>
</dbReference>
<dbReference type="GO" id="GO:0055085">
    <property type="term" value="P:transmembrane transport"/>
    <property type="evidence" value="ECO:0007669"/>
    <property type="project" value="InterPro"/>
</dbReference>
<evidence type="ECO:0000256" key="9">
    <source>
        <dbReference type="ARBA" id="ARBA00023136"/>
    </source>
</evidence>